<proteinExistence type="predicted"/>
<dbReference type="AlphaFoldDB" id="A0A6N4SLF4"/>
<reference evidence="10" key="1">
    <citation type="journal article" date="2015" name="Genome Announc.">
        <title>Draft genome sequence of Talaromyces cellulolyticus strain Y-94, a source of lignocellulosic biomass-degrading enzymes.</title>
        <authorList>
            <person name="Fujii T."/>
            <person name="Koike H."/>
            <person name="Sawayama S."/>
            <person name="Yano S."/>
            <person name="Inoue H."/>
        </authorList>
    </citation>
    <scope>NUCLEOTIDE SEQUENCE [LARGE SCALE GENOMIC DNA]</scope>
    <source>
        <strain evidence="10">Y-94</strain>
    </source>
</reference>
<evidence type="ECO:0000256" key="7">
    <source>
        <dbReference type="SAM" id="SignalP"/>
    </source>
</evidence>
<evidence type="ECO:0000256" key="5">
    <source>
        <dbReference type="ARBA" id="ARBA00023235"/>
    </source>
</evidence>
<organism evidence="9 10">
    <name type="scientific">Talaromyces pinophilus</name>
    <name type="common">Penicillium pinophilum</name>
    <dbReference type="NCBI Taxonomy" id="128442"/>
    <lineage>
        <taxon>Eukaryota</taxon>
        <taxon>Fungi</taxon>
        <taxon>Dikarya</taxon>
        <taxon>Ascomycota</taxon>
        <taxon>Pezizomycotina</taxon>
        <taxon>Eurotiomycetes</taxon>
        <taxon>Eurotiomycetidae</taxon>
        <taxon>Eurotiales</taxon>
        <taxon>Trichocomaceae</taxon>
        <taxon>Talaromyces</taxon>
        <taxon>Talaromyces sect. Talaromyces</taxon>
    </lineage>
</organism>
<dbReference type="InterPro" id="IPR046357">
    <property type="entry name" value="PPIase_dom_sf"/>
</dbReference>
<evidence type="ECO:0000256" key="1">
    <source>
        <dbReference type="ARBA" id="ARBA00000971"/>
    </source>
</evidence>
<comment type="function">
    <text evidence="2">PPIases accelerate the folding of proteins. It catalyzes the cis-trans isomerization of proline imidic peptide bonds in oligopeptides.</text>
</comment>
<gene>
    <name evidence="9" type="ORF">TCE0_039r12988</name>
</gene>
<dbReference type="GO" id="GO:0003755">
    <property type="term" value="F:peptidyl-prolyl cis-trans isomerase activity"/>
    <property type="evidence" value="ECO:0007669"/>
    <property type="project" value="UniProtKB-KW"/>
</dbReference>
<dbReference type="InterPro" id="IPR001179">
    <property type="entry name" value="PPIase_FKBP_dom"/>
</dbReference>
<comment type="caution">
    <text evidence="9">The sequence shown here is derived from an EMBL/GenBank/DDBJ whole genome shotgun (WGS) entry which is preliminary data.</text>
</comment>
<feature type="signal peptide" evidence="7">
    <location>
        <begin position="1"/>
        <end position="19"/>
    </location>
</feature>
<dbReference type="EMBL" id="DF933835">
    <property type="protein sequence ID" value="GAM40552.1"/>
    <property type="molecule type" value="Genomic_DNA"/>
</dbReference>
<dbReference type="PANTHER" id="PTHR45779:SF7">
    <property type="entry name" value="PEPTIDYLPROLYL ISOMERASE"/>
    <property type="match status" value="1"/>
</dbReference>
<protein>
    <recommendedName>
        <fullName evidence="3 6">peptidylprolyl isomerase</fullName>
        <ecNumber evidence="3 6">5.2.1.8</ecNumber>
    </recommendedName>
</protein>
<sequence>MHFPTILTNLFLAATLATAAELQIDVTNPVECNRKTTNGDTVKMHYRGTLAESGKQFDASYDRGTPLSFKLGTGRVIKGWDQGLLDMCVGEKRTLTIPPELGYGNRAMGPIPAGSTLVFETELVEIDGVPKDEL</sequence>
<evidence type="ECO:0000259" key="8">
    <source>
        <dbReference type="PROSITE" id="PS50059"/>
    </source>
</evidence>
<evidence type="ECO:0000256" key="6">
    <source>
        <dbReference type="PROSITE-ProRule" id="PRU00277"/>
    </source>
</evidence>
<dbReference type="Proteomes" id="UP000053095">
    <property type="component" value="Unassembled WGS sequence"/>
</dbReference>
<dbReference type="PANTHER" id="PTHR45779">
    <property type="entry name" value="PEPTIDYLPROLYL ISOMERASE"/>
    <property type="match status" value="1"/>
</dbReference>
<accession>A0A6N4SLF4</accession>
<keyword evidence="7" id="KW-0732">Signal</keyword>
<dbReference type="Gene3D" id="3.10.50.40">
    <property type="match status" value="1"/>
</dbReference>
<evidence type="ECO:0000256" key="3">
    <source>
        <dbReference type="ARBA" id="ARBA00013194"/>
    </source>
</evidence>
<keyword evidence="4 6" id="KW-0697">Rotamase</keyword>
<name>A0A6N4SLF4_TALPI</name>
<keyword evidence="5 6" id="KW-0413">Isomerase</keyword>
<feature type="domain" description="PPIase FKBP-type" evidence="8">
    <location>
        <begin position="39"/>
        <end position="127"/>
    </location>
</feature>
<feature type="chain" id="PRO_5027589357" description="peptidylprolyl isomerase" evidence="7">
    <location>
        <begin position="20"/>
        <end position="134"/>
    </location>
</feature>
<dbReference type="InterPro" id="IPR044609">
    <property type="entry name" value="FKBP2/11"/>
</dbReference>
<dbReference type="GO" id="GO:0005783">
    <property type="term" value="C:endoplasmic reticulum"/>
    <property type="evidence" value="ECO:0007669"/>
    <property type="project" value="TreeGrafter"/>
</dbReference>
<dbReference type="Pfam" id="PF00254">
    <property type="entry name" value="FKBP_C"/>
    <property type="match status" value="1"/>
</dbReference>
<evidence type="ECO:0000313" key="9">
    <source>
        <dbReference type="EMBL" id="GAM40552.1"/>
    </source>
</evidence>
<keyword evidence="10" id="KW-1185">Reference proteome</keyword>
<dbReference type="EC" id="5.2.1.8" evidence="3 6"/>
<evidence type="ECO:0000313" key="10">
    <source>
        <dbReference type="Proteomes" id="UP000053095"/>
    </source>
</evidence>
<evidence type="ECO:0000256" key="2">
    <source>
        <dbReference type="ARBA" id="ARBA00002388"/>
    </source>
</evidence>
<dbReference type="FunFam" id="3.10.50.40:FF:000006">
    <property type="entry name" value="Peptidyl-prolyl cis-trans isomerase"/>
    <property type="match status" value="1"/>
</dbReference>
<dbReference type="PROSITE" id="PS50059">
    <property type="entry name" value="FKBP_PPIASE"/>
    <property type="match status" value="1"/>
</dbReference>
<evidence type="ECO:0000256" key="4">
    <source>
        <dbReference type="ARBA" id="ARBA00023110"/>
    </source>
</evidence>
<comment type="catalytic activity">
    <reaction evidence="1 6">
        <text>[protein]-peptidylproline (omega=180) = [protein]-peptidylproline (omega=0)</text>
        <dbReference type="Rhea" id="RHEA:16237"/>
        <dbReference type="Rhea" id="RHEA-COMP:10747"/>
        <dbReference type="Rhea" id="RHEA-COMP:10748"/>
        <dbReference type="ChEBI" id="CHEBI:83833"/>
        <dbReference type="ChEBI" id="CHEBI:83834"/>
        <dbReference type="EC" id="5.2.1.8"/>
    </reaction>
</comment>
<dbReference type="SUPFAM" id="SSF54534">
    <property type="entry name" value="FKBP-like"/>
    <property type="match status" value="1"/>
</dbReference>